<proteinExistence type="inferred from homology"/>
<comment type="function">
    <text evidence="1 6">May protect the nitrogenase Fe-Mo protein from oxidative damage.</text>
</comment>
<sequence>MSHTLDALYQNLSGLSAAEEFFQYFGVDYEPAVVHVNRLHILKRFNQYLRTATGLAELDASALHAACQELLTRAYRDFVRSTPAQEKVFKVFQDMDGGQVALDQLRGSLPSRRQGA</sequence>
<dbReference type="Pfam" id="PF03206">
    <property type="entry name" value="NifW"/>
    <property type="match status" value="1"/>
</dbReference>
<organism evidence="7 8">
    <name type="scientific">Candidatus Muproteobacteria bacterium RBG_16_64_10</name>
    <dbReference type="NCBI Taxonomy" id="1817757"/>
    <lineage>
        <taxon>Bacteria</taxon>
        <taxon>Pseudomonadati</taxon>
        <taxon>Pseudomonadota</taxon>
        <taxon>Candidatus Muproteobacteria</taxon>
    </lineage>
</organism>
<evidence type="ECO:0000313" key="8">
    <source>
        <dbReference type="Proteomes" id="UP000179334"/>
    </source>
</evidence>
<dbReference type="AlphaFoldDB" id="A0A1F6T6Q9"/>
<evidence type="ECO:0000256" key="2">
    <source>
        <dbReference type="ARBA" id="ARBA00008351"/>
    </source>
</evidence>
<dbReference type="Proteomes" id="UP000179334">
    <property type="component" value="Unassembled WGS sequence"/>
</dbReference>
<comment type="subunit">
    <text evidence="3 6">Homotrimer; associates with NifD.</text>
</comment>
<protein>
    <recommendedName>
        <fullName evidence="4 6">Nitrogenase-stabilizing/protective protein NifW</fullName>
    </recommendedName>
</protein>
<accession>A0A1F6T6Q9</accession>
<evidence type="ECO:0000256" key="1">
    <source>
        <dbReference type="ARBA" id="ARBA00002247"/>
    </source>
</evidence>
<dbReference type="PIRSF" id="PIRSF005790">
    <property type="entry name" value="NifW"/>
    <property type="match status" value="1"/>
</dbReference>
<evidence type="ECO:0000256" key="5">
    <source>
        <dbReference type="ARBA" id="ARBA00023231"/>
    </source>
</evidence>
<evidence type="ECO:0000256" key="4">
    <source>
        <dbReference type="ARBA" id="ARBA00016274"/>
    </source>
</evidence>
<comment type="similarity">
    <text evidence="2 6">Belongs to the NifW family.</text>
</comment>
<comment type="caution">
    <text evidence="7">The sequence shown here is derived from an EMBL/GenBank/DDBJ whole genome shotgun (WGS) entry which is preliminary data.</text>
</comment>
<evidence type="ECO:0000256" key="3">
    <source>
        <dbReference type="ARBA" id="ARBA00011284"/>
    </source>
</evidence>
<dbReference type="EMBL" id="MFSR01000018">
    <property type="protein sequence ID" value="OGI40729.1"/>
    <property type="molecule type" value="Genomic_DNA"/>
</dbReference>
<name>A0A1F6T6Q9_9PROT</name>
<dbReference type="GO" id="GO:0009399">
    <property type="term" value="P:nitrogen fixation"/>
    <property type="evidence" value="ECO:0007669"/>
    <property type="project" value="UniProtKB-UniRule"/>
</dbReference>
<evidence type="ECO:0000313" key="7">
    <source>
        <dbReference type="EMBL" id="OGI40729.1"/>
    </source>
</evidence>
<gene>
    <name evidence="6" type="primary">nifW</name>
    <name evidence="7" type="ORF">A2V91_05155</name>
</gene>
<dbReference type="NCBIfam" id="NF002009">
    <property type="entry name" value="PRK00810.1"/>
    <property type="match status" value="1"/>
</dbReference>
<evidence type="ECO:0000256" key="6">
    <source>
        <dbReference type="HAMAP-Rule" id="MF_00529"/>
    </source>
</evidence>
<dbReference type="InterPro" id="IPR004893">
    <property type="entry name" value="NifW"/>
</dbReference>
<reference evidence="7 8" key="1">
    <citation type="journal article" date="2016" name="Nat. Commun.">
        <title>Thousands of microbial genomes shed light on interconnected biogeochemical processes in an aquifer system.</title>
        <authorList>
            <person name="Anantharaman K."/>
            <person name="Brown C.T."/>
            <person name="Hug L.A."/>
            <person name="Sharon I."/>
            <person name="Castelle C.J."/>
            <person name="Probst A.J."/>
            <person name="Thomas B.C."/>
            <person name="Singh A."/>
            <person name="Wilkins M.J."/>
            <person name="Karaoz U."/>
            <person name="Brodie E.L."/>
            <person name="Williams K.H."/>
            <person name="Hubbard S.S."/>
            <person name="Banfield J.F."/>
        </authorList>
    </citation>
    <scope>NUCLEOTIDE SEQUENCE [LARGE SCALE GENOMIC DNA]</scope>
</reference>
<dbReference type="HAMAP" id="MF_00529">
    <property type="entry name" value="NifW"/>
    <property type="match status" value="1"/>
</dbReference>
<keyword evidence="5 6" id="KW-0535">Nitrogen fixation</keyword>